<dbReference type="SUPFAM" id="SSF53098">
    <property type="entry name" value="Ribonuclease H-like"/>
    <property type="match status" value="1"/>
</dbReference>
<comment type="caution">
    <text evidence="2">The sequence shown here is derived from an EMBL/GenBank/DDBJ whole genome shotgun (WGS) entry which is preliminary data.</text>
</comment>
<evidence type="ECO:0000313" key="2">
    <source>
        <dbReference type="EMBL" id="MBK5928621.1"/>
    </source>
</evidence>
<dbReference type="GO" id="GO:0015074">
    <property type="term" value="P:DNA integration"/>
    <property type="evidence" value="ECO:0007669"/>
    <property type="project" value="InterPro"/>
</dbReference>
<dbReference type="GO" id="GO:0003676">
    <property type="term" value="F:nucleic acid binding"/>
    <property type="evidence" value="ECO:0007669"/>
    <property type="project" value="InterPro"/>
</dbReference>
<dbReference type="AlphaFoldDB" id="A0A934WK09"/>
<feature type="domain" description="Integrase catalytic" evidence="1">
    <location>
        <begin position="118"/>
        <end position="276"/>
    </location>
</feature>
<dbReference type="PROSITE" id="PS50994">
    <property type="entry name" value="INTEGRASE"/>
    <property type="match status" value="1"/>
</dbReference>
<evidence type="ECO:0000313" key="3">
    <source>
        <dbReference type="Proteomes" id="UP000706333"/>
    </source>
</evidence>
<dbReference type="InterPro" id="IPR050900">
    <property type="entry name" value="Transposase_IS3/IS150/IS904"/>
</dbReference>
<dbReference type="InterPro" id="IPR025948">
    <property type="entry name" value="HTH-like_dom"/>
</dbReference>
<dbReference type="Pfam" id="PF13276">
    <property type="entry name" value="HTH_21"/>
    <property type="match status" value="1"/>
</dbReference>
<keyword evidence="3" id="KW-1185">Reference proteome</keyword>
<dbReference type="Gene3D" id="3.30.420.10">
    <property type="entry name" value="Ribonuclease H-like superfamily/Ribonuclease H"/>
    <property type="match status" value="1"/>
</dbReference>
<reference evidence="2" key="1">
    <citation type="submission" date="2017-05" db="EMBL/GenBank/DDBJ databases">
        <authorList>
            <person name="Imhoff J.F."/>
            <person name="Rahn T."/>
            <person name="Kuenzel S."/>
            <person name="Neulinger S.C."/>
        </authorList>
    </citation>
    <scope>NUCLEOTIDE SEQUENCE</scope>
    <source>
        <strain evidence="2">LMG 28126</strain>
    </source>
</reference>
<dbReference type="InterPro" id="IPR012337">
    <property type="entry name" value="RNaseH-like_sf"/>
</dbReference>
<dbReference type="PANTHER" id="PTHR46889">
    <property type="entry name" value="TRANSPOSASE INSF FOR INSERTION SEQUENCE IS3B-RELATED"/>
    <property type="match status" value="1"/>
</dbReference>
<evidence type="ECO:0000259" key="1">
    <source>
        <dbReference type="PROSITE" id="PS50994"/>
    </source>
</evidence>
<name>A0A934WK09_9RHOB</name>
<dbReference type="Proteomes" id="UP000706333">
    <property type="component" value="Unassembled WGS sequence"/>
</dbReference>
<accession>A0A934WK09</accession>
<dbReference type="RefSeq" id="WP_242512055.1">
    <property type="nucleotide sequence ID" value="NZ_NHSD01000314.1"/>
</dbReference>
<protein>
    <recommendedName>
        <fullName evidence="1">Integrase catalytic domain-containing protein</fullName>
    </recommendedName>
</protein>
<sequence>MARRASAASGACPARPCTAIAPVGAANAPRPPRRRGPQGACSDAALLVHIRAVIDASPFSGEGYRKVWARLRAQGVRAAPRRVRRVMKAANLPAPQRPVQRDAHPHDGTIVTDRVDEVWDDPAGATGSSPPANDMTQTVTTREGRAYVFIAVDHCSGAFIGTHASSSASRGRALKPIRQGLTRHFGGVGPDTAVGLILRHDHGSTYMSDDFQNEIRCFGIISSPAFVRQPEGNGVAERAIRTLKEQLLWVRHFATVEQLRQELAAFAVQYRGAGAA</sequence>
<dbReference type="EMBL" id="NHSD01000314">
    <property type="protein sequence ID" value="MBK5928621.1"/>
    <property type="molecule type" value="Genomic_DNA"/>
</dbReference>
<dbReference type="InterPro" id="IPR001584">
    <property type="entry name" value="Integrase_cat-core"/>
</dbReference>
<organism evidence="2 3">
    <name type="scientific">Rhodobaculum claviforme</name>
    <dbReference type="NCBI Taxonomy" id="1549854"/>
    <lineage>
        <taxon>Bacteria</taxon>
        <taxon>Pseudomonadati</taxon>
        <taxon>Pseudomonadota</taxon>
        <taxon>Alphaproteobacteria</taxon>
        <taxon>Rhodobacterales</taxon>
        <taxon>Paracoccaceae</taxon>
        <taxon>Rhodobaculum</taxon>
    </lineage>
</organism>
<reference evidence="2" key="2">
    <citation type="journal article" date="2020" name="Microorganisms">
        <title>Osmotic Adaptation and Compatible Solute Biosynthesis of Phototrophic Bacteria as Revealed from Genome Analyses.</title>
        <authorList>
            <person name="Imhoff J.F."/>
            <person name="Rahn T."/>
            <person name="Kunzel S."/>
            <person name="Keller A."/>
            <person name="Neulinger S.C."/>
        </authorList>
    </citation>
    <scope>NUCLEOTIDE SEQUENCE</scope>
    <source>
        <strain evidence="2">LMG 28126</strain>
    </source>
</reference>
<dbReference type="PANTHER" id="PTHR46889:SF4">
    <property type="entry name" value="TRANSPOSASE INSO FOR INSERTION SEQUENCE ELEMENT IS911B-RELATED"/>
    <property type="match status" value="1"/>
</dbReference>
<gene>
    <name evidence="2" type="ORF">CCR87_14985</name>
</gene>
<dbReference type="InterPro" id="IPR036397">
    <property type="entry name" value="RNaseH_sf"/>
</dbReference>
<proteinExistence type="predicted"/>